<protein>
    <submittedName>
        <fullName evidence="2">Uncharacterized protein</fullName>
    </submittedName>
</protein>
<accession>A0A150PSC8</accession>
<dbReference type="InterPro" id="IPR016024">
    <property type="entry name" value="ARM-type_fold"/>
</dbReference>
<sequence length="224" mass="23085">MNKLSIFLTLLLACNAGTSRREDSMTPPPPPSSSTAAPASDPDVEMHLGMALTPRGNRPDLAQKAASIQWLVDHAERAYPIVLARTEATPSAGLVSVLGRFARAESTPVLARALVAGGLASGPAGVALGEAPDPRARAALIEALGHADVRVVTAALDGLRVRGDRSVCADVVTATRHPDGEVRWMAVSAGAALGCLDRAALRALAEGDADPDVRELAARLSQAP</sequence>
<dbReference type="Proteomes" id="UP000075420">
    <property type="component" value="Unassembled WGS sequence"/>
</dbReference>
<gene>
    <name evidence="2" type="ORF">BE08_11690</name>
</gene>
<evidence type="ECO:0000256" key="1">
    <source>
        <dbReference type="SAM" id="MobiDB-lite"/>
    </source>
</evidence>
<feature type="region of interest" description="Disordered" evidence="1">
    <location>
        <begin position="18"/>
        <end position="42"/>
    </location>
</feature>
<comment type="caution">
    <text evidence="2">The sequence shown here is derived from an EMBL/GenBank/DDBJ whole genome shotgun (WGS) entry which is preliminary data.</text>
</comment>
<reference evidence="2 3" key="1">
    <citation type="submission" date="2014-02" db="EMBL/GenBank/DDBJ databases">
        <title>The small core and large imbalanced accessory genome model reveals a collaborative survival strategy of Sorangium cellulosum strains in nature.</title>
        <authorList>
            <person name="Han K."/>
            <person name="Peng R."/>
            <person name="Blom J."/>
            <person name="Li Y.-Z."/>
        </authorList>
    </citation>
    <scope>NUCLEOTIDE SEQUENCE [LARGE SCALE GENOMIC DNA]</scope>
    <source>
        <strain evidence="2 3">So0157-25</strain>
    </source>
</reference>
<organism evidence="2 3">
    <name type="scientific">Sorangium cellulosum</name>
    <name type="common">Polyangium cellulosum</name>
    <dbReference type="NCBI Taxonomy" id="56"/>
    <lineage>
        <taxon>Bacteria</taxon>
        <taxon>Pseudomonadati</taxon>
        <taxon>Myxococcota</taxon>
        <taxon>Polyangia</taxon>
        <taxon>Polyangiales</taxon>
        <taxon>Polyangiaceae</taxon>
        <taxon>Sorangium</taxon>
    </lineage>
</organism>
<dbReference type="InterPro" id="IPR011989">
    <property type="entry name" value="ARM-like"/>
</dbReference>
<dbReference type="SUPFAM" id="SSF48371">
    <property type="entry name" value="ARM repeat"/>
    <property type="match status" value="1"/>
</dbReference>
<evidence type="ECO:0000313" key="2">
    <source>
        <dbReference type="EMBL" id="KYF58579.1"/>
    </source>
</evidence>
<name>A0A150PSC8_SORCE</name>
<dbReference type="EMBL" id="JELY01000671">
    <property type="protein sequence ID" value="KYF58579.1"/>
    <property type="molecule type" value="Genomic_DNA"/>
</dbReference>
<dbReference type="Gene3D" id="1.25.10.10">
    <property type="entry name" value="Leucine-rich Repeat Variant"/>
    <property type="match status" value="1"/>
</dbReference>
<dbReference type="AlphaFoldDB" id="A0A150PSC8"/>
<proteinExistence type="predicted"/>
<evidence type="ECO:0000313" key="3">
    <source>
        <dbReference type="Proteomes" id="UP000075420"/>
    </source>
</evidence>